<organism evidence="7 8">
    <name type="scientific">Ramphastos sulfuratus</name>
    <dbReference type="NCBI Taxonomy" id="322582"/>
    <lineage>
        <taxon>Eukaryota</taxon>
        <taxon>Metazoa</taxon>
        <taxon>Chordata</taxon>
        <taxon>Craniata</taxon>
        <taxon>Vertebrata</taxon>
        <taxon>Euteleostomi</taxon>
        <taxon>Archelosauria</taxon>
        <taxon>Archosauria</taxon>
        <taxon>Dinosauria</taxon>
        <taxon>Saurischia</taxon>
        <taxon>Theropoda</taxon>
        <taxon>Coelurosauria</taxon>
        <taxon>Aves</taxon>
        <taxon>Neognathae</taxon>
        <taxon>Neoaves</taxon>
        <taxon>Telluraves</taxon>
        <taxon>Coraciimorphae</taxon>
        <taxon>Piciformes</taxon>
        <taxon>Ramphastidae</taxon>
        <taxon>Ramphastos</taxon>
    </lineage>
</organism>
<dbReference type="PANTHER" id="PTHR11384:SF62">
    <property type="entry name" value="ATP-BINDING CASSETTE SUB-FAMILY D MEMBER 3"/>
    <property type="match status" value="1"/>
</dbReference>
<dbReference type="Proteomes" id="UP000611227">
    <property type="component" value="Unassembled WGS sequence"/>
</dbReference>
<evidence type="ECO:0000256" key="3">
    <source>
        <dbReference type="ARBA" id="ARBA00022692"/>
    </source>
</evidence>
<evidence type="ECO:0000256" key="5">
    <source>
        <dbReference type="ARBA" id="ARBA00023136"/>
    </source>
</evidence>
<keyword evidence="4" id="KW-1133">Transmembrane helix</keyword>
<accession>A0A852BXK5</accession>
<dbReference type="GO" id="GO:0042760">
    <property type="term" value="P:very long-chain fatty acid catabolic process"/>
    <property type="evidence" value="ECO:0007669"/>
    <property type="project" value="TreeGrafter"/>
</dbReference>
<keyword evidence="5" id="KW-0472">Membrane</keyword>
<feature type="non-terminal residue" evidence="7">
    <location>
        <position position="69"/>
    </location>
</feature>
<evidence type="ECO:0000256" key="2">
    <source>
        <dbReference type="ARBA" id="ARBA00022448"/>
    </source>
</evidence>
<dbReference type="EMBL" id="WBNM01011781">
    <property type="protein sequence ID" value="NXP73024.1"/>
    <property type="molecule type" value="Genomic_DNA"/>
</dbReference>
<protein>
    <submittedName>
        <fullName evidence="7">ABCD3 protein</fullName>
    </submittedName>
</protein>
<dbReference type="GO" id="GO:0005778">
    <property type="term" value="C:peroxisomal membrane"/>
    <property type="evidence" value="ECO:0007669"/>
    <property type="project" value="TreeGrafter"/>
</dbReference>
<feature type="domain" description="ABC transporter" evidence="6">
    <location>
        <begin position="15"/>
        <end position="46"/>
    </location>
</feature>
<dbReference type="AlphaFoldDB" id="A0A852BXK5"/>
<dbReference type="GO" id="GO:0005524">
    <property type="term" value="F:ATP binding"/>
    <property type="evidence" value="ECO:0007669"/>
    <property type="project" value="InterPro"/>
</dbReference>
<proteinExistence type="inferred from homology"/>
<evidence type="ECO:0000256" key="1">
    <source>
        <dbReference type="ARBA" id="ARBA00008575"/>
    </source>
</evidence>
<dbReference type="GO" id="GO:0005324">
    <property type="term" value="F:long-chain fatty acid transmembrane transporter activity"/>
    <property type="evidence" value="ECO:0007669"/>
    <property type="project" value="TreeGrafter"/>
</dbReference>
<dbReference type="InterPro" id="IPR003439">
    <property type="entry name" value="ABC_transporter-like_ATP-bd"/>
</dbReference>
<keyword evidence="8" id="KW-1185">Reference proteome</keyword>
<dbReference type="GO" id="GO:0042626">
    <property type="term" value="F:ATPase-coupled transmembrane transporter activity"/>
    <property type="evidence" value="ECO:0007669"/>
    <property type="project" value="TreeGrafter"/>
</dbReference>
<dbReference type="InterPro" id="IPR027417">
    <property type="entry name" value="P-loop_NTPase"/>
</dbReference>
<evidence type="ECO:0000259" key="6">
    <source>
        <dbReference type="Pfam" id="PF00005"/>
    </source>
</evidence>
<dbReference type="Pfam" id="PF00005">
    <property type="entry name" value="ABC_tran"/>
    <property type="match status" value="1"/>
</dbReference>
<keyword evidence="2" id="KW-0813">Transport</keyword>
<comment type="similarity">
    <text evidence="1">Belongs to the ABC transporter superfamily. ABCD family. Peroxisomal fatty acyl CoA transporter (TC 3.A.1.203) subfamily.</text>
</comment>
<evidence type="ECO:0000313" key="8">
    <source>
        <dbReference type="Proteomes" id="UP000611227"/>
    </source>
</evidence>
<sequence>DHVPLVTPNGDVLIQDLNFEVRSGANVLICGPNGCGKSSLFRVLGELWPLFGGCLTKPVRGKLFYVPQV</sequence>
<gene>
    <name evidence="7" type="primary">Abcd3_0</name>
    <name evidence="7" type="ORF">RAMSUL_R06747</name>
</gene>
<name>A0A852BXK5_9PICI</name>
<dbReference type="GO" id="GO:0007031">
    <property type="term" value="P:peroxisome organization"/>
    <property type="evidence" value="ECO:0007669"/>
    <property type="project" value="TreeGrafter"/>
</dbReference>
<dbReference type="InterPro" id="IPR050835">
    <property type="entry name" value="ABC_transporter_sub-D"/>
</dbReference>
<dbReference type="GO" id="GO:0016887">
    <property type="term" value="F:ATP hydrolysis activity"/>
    <property type="evidence" value="ECO:0007669"/>
    <property type="project" value="InterPro"/>
</dbReference>
<comment type="caution">
    <text evidence="7">The sequence shown here is derived from an EMBL/GenBank/DDBJ whole genome shotgun (WGS) entry which is preliminary data.</text>
</comment>
<evidence type="ECO:0000256" key="4">
    <source>
        <dbReference type="ARBA" id="ARBA00022989"/>
    </source>
</evidence>
<feature type="non-terminal residue" evidence="7">
    <location>
        <position position="1"/>
    </location>
</feature>
<dbReference type="PANTHER" id="PTHR11384">
    <property type="entry name" value="ATP-BINDING CASSETTE, SUB-FAMILY D MEMBER"/>
    <property type="match status" value="1"/>
</dbReference>
<dbReference type="Gene3D" id="3.40.50.300">
    <property type="entry name" value="P-loop containing nucleotide triphosphate hydrolases"/>
    <property type="match status" value="1"/>
</dbReference>
<dbReference type="SUPFAM" id="SSF52540">
    <property type="entry name" value="P-loop containing nucleoside triphosphate hydrolases"/>
    <property type="match status" value="1"/>
</dbReference>
<dbReference type="GO" id="GO:0006635">
    <property type="term" value="P:fatty acid beta-oxidation"/>
    <property type="evidence" value="ECO:0007669"/>
    <property type="project" value="TreeGrafter"/>
</dbReference>
<dbReference type="GO" id="GO:0015910">
    <property type="term" value="P:long-chain fatty acid import into peroxisome"/>
    <property type="evidence" value="ECO:0007669"/>
    <property type="project" value="TreeGrafter"/>
</dbReference>
<evidence type="ECO:0000313" key="7">
    <source>
        <dbReference type="EMBL" id="NXP73024.1"/>
    </source>
</evidence>
<reference evidence="7" key="1">
    <citation type="submission" date="2019-09" db="EMBL/GenBank/DDBJ databases">
        <title>Bird 10,000 Genomes (B10K) Project - Family phase.</title>
        <authorList>
            <person name="Zhang G."/>
        </authorList>
    </citation>
    <scope>NUCLEOTIDE SEQUENCE</scope>
    <source>
        <strain evidence="7">B10K-DU-001-30</strain>
        <tissue evidence="7">Muscle</tissue>
    </source>
</reference>
<keyword evidence="3" id="KW-0812">Transmembrane</keyword>